<protein>
    <submittedName>
        <fullName evidence="3">3-phenylpropionate/cinnamic acid dioxygenase small subunit</fullName>
    </submittedName>
</protein>
<dbReference type="Pfam" id="PF00866">
    <property type="entry name" value="Ring_hydroxyl_B"/>
    <property type="match status" value="1"/>
</dbReference>
<dbReference type="EMBL" id="JARXVE010000011">
    <property type="protein sequence ID" value="MDH6198573.1"/>
    <property type="molecule type" value="Genomic_DNA"/>
</dbReference>
<dbReference type="PANTHER" id="PTHR41534:SF2">
    <property type="entry name" value="3-PHENYLPROPIONATE_CINNAMIC ACID DIOXYGENASE SUBUNIT BETA"/>
    <property type="match status" value="1"/>
</dbReference>
<dbReference type="Gene3D" id="3.10.450.50">
    <property type="match status" value="1"/>
</dbReference>
<dbReference type="NCBIfam" id="NF007479">
    <property type="entry name" value="PRK10069.1"/>
    <property type="match status" value="1"/>
</dbReference>
<dbReference type="RefSeq" id="WP_280835141.1">
    <property type="nucleotide sequence ID" value="NZ_JARXVE010000011.1"/>
</dbReference>
<evidence type="ECO:0000313" key="3">
    <source>
        <dbReference type="EMBL" id="MDH6198573.1"/>
    </source>
</evidence>
<dbReference type="InterPro" id="IPR032710">
    <property type="entry name" value="NTF2-like_dom_sf"/>
</dbReference>
<dbReference type="Proteomes" id="UP001160130">
    <property type="component" value="Unassembled WGS sequence"/>
</dbReference>
<keyword evidence="3" id="KW-0223">Dioxygenase</keyword>
<dbReference type="SUPFAM" id="SSF54427">
    <property type="entry name" value="NTF2-like"/>
    <property type="match status" value="1"/>
</dbReference>
<evidence type="ECO:0000256" key="2">
    <source>
        <dbReference type="ARBA" id="ARBA00023002"/>
    </source>
</evidence>
<dbReference type="CDD" id="cd00667">
    <property type="entry name" value="ring_hydroxylating_dioxygenases_beta"/>
    <property type="match status" value="1"/>
</dbReference>
<organism evidence="3 4">
    <name type="scientific">Mycolicibacterium frederiksbergense</name>
    <dbReference type="NCBI Taxonomy" id="117567"/>
    <lineage>
        <taxon>Bacteria</taxon>
        <taxon>Bacillati</taxon>
        <taxon>Actinomycetota</taxon>
        <taxon>Actinomycetes</taxon>
        <taxon>Mycobacteriales</taxon>
        <taxon>Mycobacteriaceae</taxon>
        <taxon>Mycolicibacterium</taxon>
    </lineage>
</organism>
<dbReference type="InterPro" id="IPR000391">
    <property type="entry name" value="Rng_hydr_dOase-bsu"/>
</dbReference>
<evidence type="ECO:0000256" key="1">
    <source>
        <dbReference type="ARBA" id="ARBA00009570"/>
    </source>
</evidence>
<comment type="caution">
    <text evidence="3">The sequence shown here is derived from an EMBL/GenBank/DDBJ whole genome shotgun (WGS) entry which is preliminary data.</text>
</comment>
<proteinExistence type="inferred from homology"/>
<evidence type="ECO:0000313" key="4">
    <source>
        <dbReference type="Proteomes" id="UP001160130"/>
    </source>
</evidence>
<keyword evidence="2" id="KW-0560">Oxidoreductase</keyword>
<sequence>MTTVPTAPGADLQLAFSVQQFLFHEADLLDDRDYDQWLTLLHPDVRYVVPLARNVPRTATTEFTVEQHDLCWMDEGLDTITQRIRQIQTNIHWAEEPPSRVSHLVTNTRITDVAEGEQGRQVVARSRILVYQNRGEDEVNLFVGKRSDTLEEGPDGWRLLRRVVHLDQNVLLAKALTVFL</sequence>
<name>A0ABT6L6P8_9MYCO</name>
<dbReference type="GO" id="GO:0051213">
    <property type="term" value="F:dioxygenase activity"/>
    <property type="evidence" value="ECO:0007669"/>
    <property type="project" value="UniProtKB-KW"/>
</dbReference>
<keyword evidence="4" id="KW-1185">Reference proteome</keyword>
<gene>
    <name evidence="3" type="ORF">M2272_005232</name>
</gene>
<comment type="similarity">
    <text evidence="1">Belongs to the bacterial ring-hydroxylating dioxygenase beta subunit family.</text>
</comment>
<reference evidence="3 4" key="1">
    <citation type="submission" date="2023-04" db="EMBL/GenBank/DDBJ databases">
        <title>Forest soil microbial communities from Buena Vista Peninsula, Colon Province, Panama.</title>
        <authorList>
            <person name="Bouskill N."/>
        </authorList>
    </citation>
    <scope>NUCLEOTIDE SEQUENCE [LARGE SCALE GENOMIC DNA]</scope>
    <source>
        <strain evidence="3 4">AC80</strain>
    </source>
</reference>
<accession>A0ABT6L6P8</accession>
<dbReference type="PANTHER" id="PTHR41534">
    <property type="entry name" value="BLR3401 PROTEIN"/>
    <property type="match status" value="1"/>
</dbReference>